<dbReference type="AlphaFoldDB" id="A0A1Z1F8J4"/>
<accession>A0A1Z1F8J4</accession>
<feature type="domain" description="TadE-like" evidence="2">
    <location>
        <begin position="15"/>
        <end position="57"/>
    </location>
</feature>
<reference evidence="3 4" key="1">
    <citation type="submission" date="2017-01" db="EMBL/GenBank/DDBJ databases">
        <title>Complete genome sequence of esterase-producing bacterium Croceicoccus marinus E4A9.</title>
        <authorList>
            <person name="Wu Y.-H."/>
            <person name="Cheng H."/>
            <person name="Xu L."/>
            <person name="Huo Y.-Y."/>
            <person name="Wang C.-S."/>
            <person name="Xu X.-W."/>
        </authorList>
    </citation>
    <scope>NUCLEOTIDE SEQUENCE [LARGE SCALE GENOMIC DNA]</scope>
    <source>
        <strain evidence="3 4">E4A9</strain>
    </source>
</reference>
<dbReference type="Proteomes" id="UP000195807">
    <property type="component" value="Chromosome"/>
</dbReference>
<keyword evidence="1" id="KW-0472">Membrane</keyword>
<evidence type="ECO:0000259" key="2">
    <source>
        <dbReference type="Pfam" id="PF07811"/>
    </source>
</evidence>
<keyword evidence="4" id="KW-1185">Reference proteome</keyword>
<evidence type="ECO:0000256" key="1">
    <source>
        <dbReference type="SAM" id="Phobius"/>
    </source>
</evidence>
<feature type="transmembrane region" description="Helical" evidence="1">
    <location>
        <begin position="21"/>
        <end position="43"/>
    </location>
</feature>
<dbReference type="InterPro" id="IPR012495">
    <property type="entry name" value="TadE-like_dom"/>
</dbReference>
<dbReference type="Pfam" id="PF07811">
    <property type="entry name" value="TadE"/>
    <property type="match status" value="1"/>
</dbReference>
<evidence type="ECO:0000313" key="4">
    <source>
        <dbReference type="Proteomes" id="UP000195807"/>
    </source>
</evidence>
<dbReference type="KEGG" id="cman:A9D14_01145"/>
<keyword evidence="1" id="KW-0812">Transmembrane</keyword>
<sequence length="171" mass="18376">MKRRFISGIRRNRSGVASVEMALMIPVLFAFMFTTFEAGNYLWTEHKIIKATRQGARYVARLPFSSFNCATGTVENATMLAQVKTTMRTGSPTGAGSIKVRGWTDSDISITVSCISNSSLGTDKGLYTSKGSAPVVTVSSRVKYPAIVGLLGFDTSNTFVRSQAQAAVTGL</sequence>
<protein>
    <recommendedName>
        <fullName evidence="2">TadE-like domain-containing protein</fullName>
    </recommendedName>
</protein>
<evidence type="ECO:0000313" key="3">
    <source>
        <dbReference type="EMBL" id="ARU15037.1"/>
    </source>
</evidence>
<keyword evidence="1" id="KW-1133">Transmembrane helix</keyword>
<gene>
    <name evidence="3" type="ORF">A9D14_01145</name>
</gene>
<name>A0A1Z1F8J4_9SPHN</name>
<proteinExistence type="predicted"/>
<dbReference type="EMBL" id="CP019602">
    <property type="protein sequence ID" value="ARU15037.1"/>
    <property type="molecule type" value="Genomic_DNA"/>
</dbReference>
<dbReference type="STRING" id="450378.GCA_001661675_00230"/>
<organism evidence="3 4">
    <name type="scientific">Croceicoccus marinus</name>
    <dbReference type="NCBI Taxonomy" id="450378"/>
    <lineage>
        <taxon>Bacteria</taxon>
        <taxon>Pseudomonadati</taxon>
        <taxon>Pseudomonadota</taxon>
        <taxon>Alphaproteobacteria</taxon>
        <taxon>Sphingomonadales</taxon>
        <taxon>Erythrobacteraceae</taxon>
        <taxon>Croceicoccus</taxon>
    </lineage>
</organism>
<dbReference type="RefSeq" id="WP_083987494.1">
    <property type="nucleotide sequence ID" value="NZ_CP060052.1"/>
</dbReference>